<keyword evidence="6" id="KW-0479">Metal-binding</keyword>
<dbReference type="Proteomes" id="UP000549394">
    <property type="component" value="Unassembled WGS sequence"/>
</dbReference>
<comment type="function">
    <text evidence="6">Lyase that catalyzes the C1-decarboxylation of 4-hydroxy-3-methoxy-5-(all-trans-polyprenyl)benzoic acid into 2-methoxy-6-(all-trans-polyprenyl)phenol during ubiquinone biosynthesis.</text>
</comment>
<feature type="binding site" evidence="6">
    <location>
        <position position="149"/>
    </location>
    <ligand>
        <name>Zn(2+)</name>
        <dbReference type="ChEBI" id="CHEBI:29105"/>
    </ligand>
</feature>
<dbReference type="HAMAP" id="MF_03111">
    <property type="entry name" value="Coq4"/>
    <property type="match status" value="1"/>
</dbReference>
<evidence type="ECO:0000256" key="2">
    <source>
        <dbReference type="ARBA" id="ARBA00022792"/>
    </source>
</evidence>
<feature type="binding site" evidence="6">
    <location>
        <position position="161"/>
    </location>
    <ligand>
        <name>Zn(2+)</name>
        <dbReference type="ChEBI" id="CHEBI:29105"/>
    </ligand>
</feature>
<dbReference type="InterPro" id="IPR007715">
    <property type="entry name" value="Coq4"/>
</dbReference>
<keyword evidence="2 6" id="KW-0999">Mitochondrion inner membrane</keyword>
<accession>A0A7I8V9S1</accession>
<dbReference type="InterPro" id="IPR027540">
    <property type="entry name" value="Coq4_euk"/>
</dbReference>
<evidence type="ECO:0000256" key="6">
    <source>
        <dbReference type="HAMAP-Rule" id="MF_03111"/>
    </source>
</evidence>
<sequence length="251" mass="28359">MYYRPIGVLEEPVIESKPAYDGHIQTTKFQKFLLGMGSGILALTNPKRGDMVALMGESTGECSLKYMQSCMSNDPTGRRILADQPRINSATVDLDELAKLPEGTLGHEYIRFLNENGIHPDDRLPVEFVDDPSLAYVMTRYREIHDLVHLLCGMPTNMLGEVVVKVVEGLQTRLPMCVLGGLGGPIRLGPKHRNIYFTTHFPFAVQTGLKAKSFFNVYFEEEWETDLEELRNRLNIPKIPQTPKLKNVHKT</sequence>
<keyword evidence="5 6" id="KW-0456">Lyase</keyword>
<evidence type="ECO:0000256" key="4">
    <source>
        <dbReference type="ARBA" id="ARBA00023136"/>
    </source>
</evidence>
<feature type="binding site" evidence="6">
    <location>
        <position position="146"/>
    </location>
    <ligand>
        <name>Zn(2+)</name>
        <dbReference type="ChEBI" id="CHEBI:29105"/>
    </ligand>
</feature>
<evidence type="ECO:0000256" key="5">
    <source>
        <dbReference type="ARBA" id="ARBA00023239"/>
    </source>
</evidence>
<feature type="binding site" evidence="6">
    <location>
        <position position="145"/>
    </location>
    <ligand>
        <name>Zn(2+)</name>
        <dbReference type="ChEBI" id="CHEBI:29105"/>
    </ligand>
</feature>
<evidence type="ECO:0000256" key="1">
    <source>
        <dbReference type="ARBA" id="ARBA00022688"/>
    </source>
</evidence>
<evidence type="ECO:0000313" key="7">
    <source>
        <dbReference type="EMBL" id="CAD5112558.1"/>
    </source>
</evidence>
<organism evidence="7 8">
    <name type="scientific">Dimorphilus gyrociliatus</name>
    <dbReference type="NCBI Taxonomy" id="2664684"/>
    <lineage>
        <taxon>Eukaryota</taxon>
        <taxon>Metazoa</taxon>
        <taxon>Spiralia</taxon>
        <taxon>Lophotrochozoa</taxon>
        <taxon>Annelida</taxon>
        <taxon>Polychaeta</taxon>
        <taxon>Polychaeta incertae sedis</taxon>
        <taxon>Dinophilidae</taxon>
        <taxon>Dimorphilus</taxon>
    </lineage>
</organism>
<dbReference type="AlphaFoldDB" id="A0A7I8V9S1"/>
<gene>
    <name evidence="7" type="ORF">DGYR_LOCUS1680</name>
</gene>
<dbReference type="PANTHER" id="PTHR12922:SF7">
    <property type="entry name" value="UBIQUINONE BIOSYNTHESIS PROTEIN COQ4 HOMOLOG, MITOCHONDRIAL"/>
    <property type="match status" value="1"/>
</dbReference>
<comment type="subunit">
    <text evidence="6">Component of a multi-subunit COQ enzyme complex.</text>
</comment>
<keyword evidence="4 6" id="KW-0472">Membrane</keyword>
<dbReference type="GO" id="GO:0031314">
    <property type="term" value="C:extrinsic component of mitochondrial inner membrane"/>
    <property type="evidence" value="ECO:0007669"/>
    <property type="project" value="UniProtKB-UniRule"/>
</dbReference>
<proteinExistence type="inferred from homology"/>
<name>A0A7I8V9S1_9ANNE</name>
<dbReference type="PANTHER" id="PTHR12922">
    <property type="entry name" value="UBIQUINONE BIOSYNTHESIS PROTEIN"/>
    <property type="match status" value="1"/>
</dbReference>
<comment type="subcellular location">
    <subcellularLocation>
        <location evidence="6">Mitochondrion inner membrane</location>
        <topology evidence="6">Peripheral membrane protein</topology>
        <orientation evidence="6">Matrix side</orientation>
    </subcellularLocation>
</comment>
<dbReference type="GO" id="GO:0008270">
    <property type="term" value="F:zinc ion binding"/>
    <property type="evidence" value="ECO:0007669"/>
    <property type="project" value="UniProtKB-UniRule"/>
</dbReference>
<evidence type="ECO:0000313" key="8">
    <source>
        <dbReference type="Proteomes" id="UP000549394"/>
    </source>
</evidence>
<dbReference type="UniPathway" id="UPA00232"/>
<dbReference type="EMBL" id="CAJFCJ010000002">
    <property type="protein sequence ID" value="CAD5112558.1"/>
    <property type="molecule type" value="Genomic_DNA"/>
</dbReference>
<dbReference type="Pfam" id="PF05019">
    <property type="entry name" value="Coq4"/>
    <property type="match status" value="1"/>
</dbReference>
<protein>
    <recommendedName>
        <fullName evidence="6">Ubiquinone biosynthesis protein COQ4 homolog, mitochondrial</fullName>
    </recommendedName>
    <alternativeName>
        <fullName evidence="6">4-hydroxy-3-methoxy-5-polyprenylbenzoate decarboxylase</fullName>
        <ecNumber evidence="6">4.1.1.130</ecNumber>
    </alternativeName>
    <alternativeName>
        <fullName evidence="6">Coenzyme Q biosynthesis protein 4 homolog</fullName>
    </alternativeName>
</protein>
<keyword evidence="6" id="KW-0862">Zinc</keyword>
<comment type="pathway">
    <text evidence="6">Cofactor biosynthesis; ubiquinone biosynthesis.</text>
</comment>
<dbReference type="EC" id="4.1.1.130" evidence="6"/>
<keyword evidence="1 6" id="KW-0831">Ubiquinone biosynthesis</keyword>
<comment type="similarity">
    <text evidence="6">Belongs to the COQ4 family.</text>
</comment>
<comment type="caution">
    <text evidence="7">The sequence shown here is derived from an EMBL/GenBank/DDBJ whole genome shotgun (WGS) entry which is preliminary data.</text>
</comment>
<evidence type="ECO:0000256" key="3">
    <source>
        <dbReference type="ARBA" id="ARBA00023128"/>
    </source>
</evidence>
<comment type="cofactor">
    <cofactor evidence="6">
        <name>Zn(2+)</name>
        <dbReference type="ChEBI" id="CHEBI:29105"/>
    </cofactor>
</comment>
<keyword evidence="3 6" id="KW-0496">Mitochondrion</keyword>
<keyword evidence="8" id="KW-1185">Reference proteome</keyword>
<dbReference type="GO" id="GO:0120539">
    <property type="term" value="F:4-hydroxy-3-methoxy-5-polyprenylbenzoate decarboxylase activity"/>
    <property type="evidence" value="ECO:0007669"/>
    <property type="project" value="UniProtKB-EC"/>
</dbReference>
<dbReference type="OrthoDB" id="4249at2759"/>
<comment type="catalytic activity">
    <reaction evidence="6">
        <text>a 4-hydroxy-3-methoxy-5-(all-trans-polyprenyl)benzoate + H(+) = a 2-methoxy-6-(all-trans-polyprenyl)phenol + CO2</text>
        <dbReference type="Rhea" id="RHEA:81179"/>
        <dbReference type="Rhea" id="RHEA-COMP:9551"/>
        <dbReference type="Rhea" id="RHEA-COMP:10931"/>
        <dbReference type="ChEBI" id="CHEBI:15378"/>
        <dbReference type="ChEBI" id="CHEBI:16526"/>
        <dbReference type="ChEBI" id="CHEBI:62731"/>
        <dbReference type="ChEBI" id="CHEBI:84443"/>
        <dbReference type="EC" id="4.1.1.130"/>
    </reaction>
</comment>
<reference evidence="7 8" key="1">
    <citation type="submission" date="2020-08" db="EMBL/GenBank/DDBJ databases">
        <authorList>
            <person name="Hejnol A."/>
        </authorList>
    </citation>
    <scope>NUCLEOTIDE SEQUENCE [LARGE SCALE GENOMIC DNA]</scope>
</reference>